<dbReference type="SUPFAM" id="SSF50156">
    <property type="entry name" value="PDZ domain-like"/>
    <property type="match status" value="1"/>
</dbReference>
<dbReference type="InterPro" id="IPR001478">
    <property type="entry name" value="PDZ"/>
</dbReference>
<feature type="signal peptide" evidence="1">
    <location>
        <begin position="1"/>
        <end position="24"/>
    </location>
</feature>
<gene>
    <name evidence="3" type="ORF">CLEP1334_LOCUS26610</name>
</gene>
<protein>
    <recommendedName>
        <fullName evidence="2">PDZ domain-containing protein</fullName>
    </recommendedName>
</protein>
<accession>A0A7S0JGR6</accession>
<dbReference type="Pfam" id="PF00595">
    <property type="entry name" value="PDZ"/>
    <property type="match status" value="1"/>
</dbReference>
<feature type="domain" description="PDZ" evidence="2">
    <location>
        <begin position="105"/>
        <end position="187"/>
    </location>
</feature>
<reference evidence="3" key="1">
    <citation type="submission" date="2021-01" db="EMBL/GenBank/DDBJ databases">
        <authorList>
            <person name="Corre E."/>
            <person name="Pelletier E."/>
            <person name="Niang G."/>
            <person name="Scheremetjew M."/>
            <person name="Finn R."/>
            <person name="Kale V."/>
            <person name="Holt S."/>
            <person name="Cochrane G."/>
            <person name="Meng A."/>
            <person name="Brown T."/>
            <person name="Cohen L."/>
        </authorList>
    </citation>
    <scope>NUCLEOTIDE SEQUENCE</scope>
    <source>
        <strain evidence="3">RCC1130</strain>
    </source>
</reference>
<name>A0A7S0JGR6_9EUKA</name>
<keyword evidence="1" id="KW-0732">Signal</keyword>
<sequence length="208" mass="22152">MASLAVSSALSISLLSYIIPPRVAHICMRESGLSEQARPSRGGSLAMGLFDGVKDAFTTGSDKPIVSEDRVTPFDRWLGLDKDITASEQKTESVTYVDPSDVQNYVTVQISKPMGLAFVENGGECGGVFVDEVLESGTAASAAPPIVTGDQLVAVDSTLVTGWEFDAALDAIKASSSDTTRLVFFRGPTAFLYGPTKPTDEWYQANLM</sequence>
<dbReference type="CDD" id="cd00136">
    <property type="entry name" value="PDZ_canonical"/>
    <property type="match status" value="1"/>
</dbReference>
<organism evidence="3">
    <name type="scientific">Calcidiscus leptoporus</name>
    <dbReference type="NCBI Taxonomy" id="127549"/>
    <lineage>
        <taxon>Eukaryota</taxon>
        <taxon>Haptista</taxon>
        <taxon>Haptophyta</taxon>
        <taxon>Prymnesiophyceae</taxon>
        <taxon>Coccolithales</taxon>
        <taxon>Calcidiscaceae</taxon>
        <taxon>Calcidiscus</taxon>
    </lineage>
</organism>
<feature type="chain" id="PRO_5031461576" description="PDZ domain-containing protein" evidence="1">
    <location>
        <begin position="25"/>
        <end position="208"/>
    </location>
</feature>
<evidence type="ECO:0000256" key="1">
    <source>
        <dbReference type="SAM" id="SignalP"/>
    </source>
</evidence>
<dbReference type="PROSITE" id="PS50106">
    <property type="entry name" value="PDZ"/>
    <property type="match status" value="1"/>
</dbReference>
<proteinExistence type="predicted"/>
<dbReference type="AlphaFoldDB" id="A0A7S0JGR6"/>
<evidence type="ECO:0000313" key="3">
    <source>
        <dbReference type="EMBL" id="CAD8551320.1"/>
    </source>
</evidence>
<dbReference type="Gene3D" id="2.30.42.10">
    <property type="match status" value="1"/>
</dbReference>
<dbReference type="InterPro" id="IPR036034">
    <property type="entry name" value="PDZ_sf"/>
</dbReference>
<dbReference type="EMBL" id="HBER01053201">
    <property type="protein sequence ID" value="CAD8551320.1"/>
    <property type="molecule type" value="Transcribed_RNA"/>
</dbReference>
<dbReference type="SMART" id="SM00228">
    <property type="entry name" value="PDZ"/>
    <property type="match status" value="1"/>
</dbReference>
<evidence type="ECO:0000259" key="2">
    <source>
        <dbReference type="PROSITE" id="PS50106"/>
    </source>
</evidence>